<dbReference type="PROSITE" id="PS51170">
    <property type="entry name" value="CW"/>
    <property type="match status" value="4"/>
</dbReference>
<keyword evidence="5" id="KW-1185">Reference proteome</keyword>
<organism evidence="4 5">
    <name type="scientific">Clostridium uliginosum</name>
    <dbReference type="NCBI Taxonomy" id="119641"/>
    <lineage>
        <taxon>Bacteria</taxon>
        <taxon>Bacillati</taxon>
        <taxon>Bacillota</taxon>
        <taxon>Clostridia</taxon>
        <taxon>Eubacteriales</taxon>
        <taxon>Clostridiaceae</taxon>
        <taxon>Clostridium</taxon>
    </lineage>
</organism>
<dbReference type="Pfam" id="PF19127">
    <property type="entry name" value="Choline_bind_3"/>
    <property type="match status" value="2"/>
</dbReference>
<feature type="repeat" description="Cell wall-binding" evidence="2">
    <location>
        <begin position="508"/>
        <end position="527"/>
    </location>
</feature>
<dbReference type="OrthoDB" id="1886246at2"/>
<evidence type="ECO:0000313" key="4">
    <source>
        <dbReference type="EMBL" id="SFD26811.1"/>
    </source>
</evidence>
<dbReference type="SUPFAM" id="SSF69360">
    <property type="entry name" value="Cell wall binding repeat"/>
    <property type="match status" value="1"/>
</dbReference>
<sequence>MIKRVNKLTALLVAATAVASMVPGITANAADYTKIASQEGTIYAAKAYKDGKFYVDGNVKDGTSEAAYYLNGGQYTQIDGIDSGATVTGTYGDKYVSVDDGSYYVDLSSGKVTDEKVAENAKDDAAMALKKNIKDKANDRYTTQYADLKTDLTELPGAEFGATWYATTYDGKNVYTDAKGNYIDADYNLGKIKVEFDNSSKTVNITNSKDTTKTEITDKNVVNATIDTASAPQVIGQDSNYIYRLAQIKVAVTTTAGGTLTDKISKINGVSVGTPSSAPASVKVIQKISKAQATDTIDGAKYAKTVSDYEITDDAGVAVTPANTLDNNTKYSIVDGKIITYTNGKVQTIELKSKGVLNYTDLDSVNTDATGILDVDVNGNLWKLDGGYVYQFDNNDTWNKVYKVDGSMNQLSVYDKDNMVTWNEKDEVYSIVGNKETETPVVTPEVKTGWVKNADGTWSFVKADATKVTGWYNDNGTWYMLNSAGIMQTGWINDNGTWYYTNGSGAMQTGWQLVNGTWYYMQSSGAMKTGWLNDNGTWYYLNASGSMAVSTTVDGYKLGASGAWIK</sequence>
<dbReference type="AlphaFoldDB" id="A0A1I1QXF8"/>
<reference evidence="4 5" key="1">
    <citation type="submission" date="2016-10" db="EMBL/GenBank/DDBJ databases">
        <authorList>
            <person name="de Groot N.N."/>
        </authorList>
    </citation>
    <scope>NUCLEOTIDE SEQUENCE [LARGE SCALE GENOMIC DNA]</scope>
    <source>
        <strain evidence="4 5">DSM 12992</strain>
    </source>
</reference>
<dbReference type="EMBL" id="FOMG01000028">
    <property type="protein sequence ID" value="SFD26811.1"/>
    <property type="molecule type" value="Genomic_DNA"/>
</dbReference>
<feature type="repeat" description="Cell wall-binding" evidence="2">
    <location>
        <begin position="488"/>
        <end position="507"/>
    </location>
</feature>
<dbReference type="Gene3D" id="2.10.270.10">
    <property type="entry name" value="Cholin Binding"/>
    <property type="match status" value="1"/>
</dbReference>
<accession>A0A1I1QXF8</accession>
<evidence type="ECO:0000313" key="5">
    <source>
        <dbReference type="Proteomes" id="UP000199263"/>
    </source>
</evidence>
<name>A0A1I1QXF8_9CLOT</name>
<feature type="chain" id="PRO_5011738700" evidence="3">
    <location>
        <begin position="30"/>
        <end position="566"/>
    </location>
</feature>
<evidence type="ECO:0000256" key="1">
    <source>
        <dbReference type="ARBA" id="ARBA00022737"/>
    </source>
</evidence>
<feature type="signal peptide" evidence="3">
    <location>
        <begin position="1"/>
        <end position="29"/>
    </location>
</feature>
<protein>
    <submittedName>
        <fullName evidence="4">Putative cell wall binding repeat-containing protein</fullName>
    </submittedName>
</protein>
<feature type="repeat" description="Cell wall-binding" evidence="2">
    <location>
        <begin position="468"/>
        <end position="487"/>
    </location>
</feature>
<dbReference type="InterPro" id="IPR018337">
    <property type="entry name" value="Cell_wall/Cho-bd_repeat"/>
</dbReference>
<dbReference type="Proteomes" id="UP000199263">
    <property type="component" value="Unassembled WGS sequence"/>
</dbReference>
<dbReference type="RefSeq" id="WP_090093552.1">
    <property type="nucleotide sequence ID" value="NZ_FOMG01000028.1"/>
</dbReference>
<gene>
    <name evidence="4" type="ORF">SAMN05421842_12833</name>
</gene>
<dbReference type="STRING" id="119641.SAMN05421842_12833"/>
<keyword evidence="1" id="KW-0677">Repeat</keyword>
<feature type="repeat" description="Cell wall-binding" evidence="2">
    <location>
        <begin position="528"/>
        <end position="547"/>
    </location>
</feature>
<keyword evidence="3" id="KW-0732">Signal</keyword>
<proteinExistence type="predicted"/>
<evidence type="ECO:0000256" key="3">
    <source>
        <dbReference type="SAM" id="SignalP"/>
    </source>
</evidence>
<evidence type="ECO:0000256" key="2">
    <source>
        <dbReference type="PROSITE-ProRule" id="PRU00591"/>
    </source>
</evidence>